<evidence type="ECO:0000313" key="10">
    <source>
        <dbReference type="EMBL" id="PWN18929.1"/>
    </source>
</evidence>
<organism evidence="10 11">
    <name type="scientific">Pseudomicrostroma glucosiphilum</name>
    <dbReference type="NCBI Taxonomy" id="1684307"/>
    <lineage>
        <taxon>Eukaryota</taxon>
        <taxon>Fungi</taxon>
        <taxon>Dikarya</taxon>
        <taxon>Basidiomycota</taxon>
        <taxon>Ustilaginomycotina</taxon>
        <taxon>Exobasidiomycetes</taxon>
        <taxon>Microstromatales</taxon>
        <taxon>Microstromatales incertae sedis</taxon>
        <taxon>Pseudomicrostroma</taxon>
    </lineage>
</organism>
<dbReference type="GO" id="GO:0046872">
    <property type="term" value="F:metal ion binding"/>
    <property type="evidence" value="ECO:0007669"/>
    <property type="project" value="UniProtKB-KW"/>
</dbReference>
<dbReference type="CDD" id="cd01294">
    <property type="entry name" value="DHOase"/>
    <property type="match status" value="1"/>
</dbReference>
<dbReference type="EMBL" id="KZ819333">
    <property type="protein sequence ID" value="PWN18929.1"/>
    <property type="molecule type" value="Genomic_DNA"/>
</dbReference>
<dbReference type="PROSITE" id="PS00483">
    <property type="entry name" value="DIHYDROOROTASE_2"/>
    <property type="match status" value="1"/>
</dbReference>
<comment type="similarity">
    <text evidence="2">Belongs to the metallo-dependent hydrolases superfamily. DHOase family. Class II DHOase subfamily.</text>
</comment>
<dbReference type="STRING" id="1684307.A0A316U0I7"/>
<protein>
    <recommendedName>
        <fullName evidence="3">dihydroorotase</fullName>
        <ecNumber evidence="3">3.5.2.3</ecNumber>
    </recommendedName>
</protein>
<evidence type="ECO:0000256" key="1">
    <source>
        <dbReference type="ARBA" id="ARBA00004880"/>
    </source>
</evidence>
<dbReference type="EC" id="3.5.2.3" evidence="3"/>
<dbReference type="InterPro" id="IPR002195">
    <property type="entry name" value="Dihydroorotase_CS"/>
</dbReference>
<dbReference type="Proteomes" id="UP000245942">
    <property type="component" value="Unassembled WGS sequence"/>
</dbReference>
<dbReference type="GO" id="GO:0005737">
    <property type="term" value="C:cytoplasm"/>
    <property type="evidence" value="ECO:0007669"/>
    <property type="project" value="TreeGrafter"/>
</dbReference>
<dbReference type="Pfam" id="PF04909">
    <property type="entry name" value="Amidohydro_2"/>
    <property type="match status" value="1"/>
</dbReference>
<sequence length="435" mass="46712">MEGAEGDAPQNGKAAPSSDGLPAGADGSSKRKREGTNGDQQGQPSKKQQAEAVASTSALSATSVEELEINSPADFHVHLRQGPMSELIAPHVAQGGVSLAYVMPNLVPPITTTQMAVEYHKSLKALAPQTDFWMTLYLSPSLTAEEIKTAKESGVVKGVKSYPRGVTTNSDGGIENYETYYPVFEAMQEHDLVLNLHGEVPSDADKDITILNAEATFLSHLHKIHARFPNLRIVLEHATTRAAVEAVKACGSTVACSITPHHLDLIIDDWAGKPLNFCKPVAKTPDDRRALREVIASGHERFFLGSDSAPHPLANKYPSAATHGGAEALIGCGCAAGVYTSIILIPLCAHLLESFGALDKLEGFVSSHGRRFYKAPLSSTSQKLKLKRSAVEGEEGKVPVVCVHPDYREVGDERKDKVQVVPFWAGKKLGWTIAE</sequence>
<evidence type="ECO:0000259" key="9">
    <source>
        <dbReference type="Pfam" id="PF04909"/>
    </source>
</evidence>
<dbReference type="PANTHER" id="PTHR43137:SF1">
    <property type="entry name" value="DIHYDROOROTASE"/>
    <property type="match status" value="1"/>
</dbReference>
<evidence type="ECO:0000256" key="2">
    <source>
        <dbReference type="ARBA" id="ARBA00005631"/>
    </source>
</evidence>
<keyword evidence="5" id="KW-0378">Hydrolase</keyword>
<evidence type="ECO:0000256" key="4">
    <source>
        <dbReference type="ARBA" id="ARBA00022723"/>
    </source>
</evidence>
<keyword evidence="6" id="KW-0862">Zinc</keyword>
<feature type="compositionally biased region" description="Polar residues" evidence="8">
    <location>
        <begin position="37"/>
        <end position="47"/>
    </location>
</feature>
<dbReference type="PANTHER" id="PTHR43137">
    <property type="entry name" value="DIHYDROOROTASE"/>
    <property type="match status" value="1"/>
</dbReference>
<evidence type="ECO:0000313" key="11">
    <source>
        <dbReference type="Proteomes" id="UP000245942"/>
    </source>
</evidence>
<keyword evidence="7" id="KW-0665">Pyrimidine biosynthesis</keyword>
<gene>
    <name evidence="10" type="ORF">BCV69DRAFT_251623</name>
</gene>
<dbReference type="HAMAP" id="MF_00219">
    <property type="entry name" value="PyrC_classII"/>
    <property type="match status" value="1"/>
</dbReference>
<feature type="region of interest" description="Disordered" evidence="8">
    <location>
        <begin position="1"/>
        <end position="59"/>
    </location>
</feature>
<dbReference type="GO" id="GO:0006207">
    <property type="term" value="P:'de novo' pyrimidine nucleobase biosynthetic process"/>
    <property type="evidence" value="ECO:0007669"/>
    <property type="project" value="TreeGrafter"/>
</dbReference>
<dbReference type="PROSITE" id="PS00482">
    <property type="entry name" value="DIHYDROOROTASE_1"/>
    <property type="match status" value="1"/>
</dbReference>
<evidence type="ECO:0000256" key="8">
    <source>
        <dbReference type="SAM" id="MobiDB-lite"/>
    </source>
</evidence>
<dbReference type="OrthoDB" id="1670005at2759"/>
<keyword evidence="11" id="KW-1185">Reference proteome</keyword>
<dbReference type="GO" id="GO:0004151">
    <property type="term" value="F:dihydroorotase activity"/>
    <property type="evidence" value="ECO:0007669"/>
    <property type="project" value="UniProtKB-EC"/>
</dbReference>
<dbReference type="GO" id="GO:0044205">
    <property type="term" value="P:'de novo' UMP biosynthetic process"/>
    <property type="evidence" value="ECO:0007669"/>
    <property type="project" value="UniProtKB-UniPathway"/>
</dbReference>
<name>A0A316U0I7_9BASI</name>
<dbReference type="RefSeq" id="XP_025346089.1">
    <property type="nucleotide sequence ID" value="XM_025490440.1"/>
</dbReference>
<feature type="domain" description="Amidohydrolase-related" evidence="9">
    <location>
        <begin position="138"/>
        <end position="307"/>
    </location>
</feature>
<dbReference type="FunFam" id="3.20.20.140:FF:000071">
    <property type="entry name" value="Dihydroorotase, homodimeric type, variant"/>
    <property type="match status" value="1"/>
</dbReference>
<dbReference type="UniPathway" id="UPA00070">
    <property type="reaction ID" value="UER00117"/>
</dbReference>
<dbReference type="NCBIfam" id="TIGR00856">
    <property type="entry name" value="pyrC_dimer"/>
    <property type="match status" value="1"/>
</dbReference>
<evidence type="ECO:0000256" key="6">
    <source>
        <dbReference type="ARBA" id="ARBA00022833"/>
    </source>
</evidence>
<dbReference type="InterPro" id="IPR006680">
    <property type="entry name" value="Amidohydro-rel"/>
</dbReference>
<evidence type="ECO:0000256" key="7">
    <source>
        <dbReference type="ARBA" id="ARBA00022975"/>
    </source>
</evidence>
<accession>A0A316U0I7</accession>
<dbReference type="SUPFAM" id="SSF51556">
    <property type="entry name" value="Metallo-dependent hydrolases"/>
    <property type="match status" value="1"/>
</dbReference>
<dbReference type="AlphaFoldDB" id="A0A316U0I7"/>
<keyword evidence="4" id="KW-0479">Metal-binding</keyword>
<evidence type="ECO:0000256" key="3">
    <source>
        <dbReference type="ARBA" id="ARBA00012860"/>
    </source>
</evidence>
<dbReference type="InterPro" id="IPR004721">
    <property type="entry name" value="DHOdimr"/>
</dbReference>
<dbReference type="Gene3D" id="3.20.20.140">
    <property type="entry name" value="Metal-dependent hydrolases"/>
    <property type="match status" value="1"/>
</dbReference>
<comment type="pathway">
    <text evidence="1">Pyrimidine metabolism; UMP biosynthesis via de novo pathway; (S)-dihydroorotate from bicarbonate: step 3/3.</text>
</comment>
<reference evidence="10 11" key="1">
    <citation type="journal article" date="2018" name="Mol. Biol. Evol.">
        <title>Broad Genomic Sampling Reveals a Smut Pathogenic Ancestry of the Fungal Clade Ustilaginomycotina.</title>
        <authorList>
            <person name="Kijpornyongpan T."/>
            <person name="Mondo S.J."/>
            <person name="Barry K."/>
            <person name="Sandor L."/>
            <person name="Lee J."/>
            <person name="Lipzen A."/>
            <person name="Pangilinan J."/>
            <person name="LaButti K."/>
            <person name="Hainaut M."/>
            <person name="Henrissat B."/>
            <person name="Grigoriev I.V."/>
            <person name="Spatafora J.W."/>
            <person name="Aime M.C."/>
        </authorList>
    </citation>
    <scope>NUCLEOTIDE SEQUENCE [LARGE SCALE GENOMIC DNA]</scope>
    <source>
        <strain evidence="10 11">MCA 4718</strain>
    </source>
</reference>
<feature type="compositionally biased region" description="Low complexity" evidence="8">
    <location>
        <begin position="50"/>
        <end position="59"/>
    </location>
</feature>
<evidence type="ECO:0000256" key="5">
    <source>
        <dbReference type="ARBA" id="ARBA00022801"/>
    </source>
</evidence>
<dbReference type="GeneID" id="37012174"/>
<dbReference type="InterPro" id="IPR032466">
    <property type="entry name" value="Metal_Hydrolase"/>
</dbReference>
<proteinExistence type="inferred from homology"/>